<dbReference type="Proteomes" id="UP000015620">
    <property type="component" value="Chromosome"/>
</dbReference>
<evidence type="ECO:0000313" key="3">
    <source>
        <dbReference type="Proteomes" id="UP000015620"/>
    </source>
</evidence>
<dbReference type="KEGG" id="tped:TPE_0780"/>
<dbReference type="GO" id="GO:0005737">
    <property type="term" value="C:cytoplasm"/>
    <property type="evidence" value="ECO:0007669"/>
    <property type="project" value="TreeGrafter"/>
</dbReference>
<dbReference type="InterPro" id="IPR029063">
    <property type="entry name" value="SAM-dependent_MTases_sf"/>
</dbReference>
<protein>
    <recommendedName>
        <fullName evidence="1">Methyltransferase domain-containing protein</fullName>
    </recommendedName>
</protein>
<dbReference type="Pfam" id="PF13679">
    <property type="entry name" value="Methyltransf_32"/>
    <property type="match status" value="1"/>
</dbReference>
<dbReference type="PANTHER" id="PTHR13369:SF3">
    <property type="entry name" value="METHYLTRANSFERASE DOMAIN-CONTAINING PROTEIN"/>
    <property type="match status" value="1"/>
</dbReference>
<dbReference type="CDD" id="cd02440">
    <property type="entry name" value="AdoMet_MTases"/>
    <property type="match status" value="1"/>
</dbReference>
<feature type="domain" description="Methyltransferase" evidence="1">
    <location>
        <begin position="154"/>
        <end position="295"/>
    </location>
</feature>
<dbReference type="GeneID" id="301089440"/>
<dbReference type="InterPro" id="IPR025714">
    <property type="entry name" value="Methyltranfer_dom"/>
</dbReference>
<dbReference type="RefSeq" id="WP_020964576.1">
    <property type="nucleotide sequence ID" value="NC_022097.1"/>
</dbReference>
<organism evidence="2 3">
    <name type="scientific">Treponema pedis str. T A4</name>
    <dbReference type="NCBI Taxonomy" id="1291379"/>
    <lineage>
        <taxon>Bacteria</taxon>
        <taxon>Pseudomonadati</taxon>
        <taxon>Spirochaetota</taxon>
        <taxon>Spirochaetia</taxon>
        <taxon>Spirochaetales</taxon>
        <taxon>Treponemataceae</taxon>
        <taxon>Treponema</taxon>
    </lineage>
</organism>
<reference evidence="2 3" key="1">
    <citation type="journal article" date="2013" name="PLoS ONE">
        <title>Genome-Wide Relatedness of Treponema pedis, from Gingiva and Necrotic Skin Lesions of Pigs, with the Human Oral Pathogen Treponema denticola.</title>
        <authorList>
            <person name="Svartstrom O."/>
            <person name="Mushtaq M."/>
            <person name="Pringle M."/>
            <person name="Segerman B."/>
        </authorList>
    </citation>
    <scope>NUCLEOTIDE SEQUENCE [LARGE SCALE GENOMIC DNA]</scope>
    <source>
        <strain evidence="2">T A4</strain>
    </source>
</reference>
<dbReference type="STRING" id="1291379.TPE_0780"/>
<dbReference type="HOGENOM" id="CLU_031012_1_0_12"/>
<dbReference type="PATRIC" id="fig|1291379.3.peg.776"/>
<name>S6A360_9SPIR</name>
<dbReference type="SUPFAM" id="SSF53335">
    <property type="entry name" value="S-adenosyl-L-methionine-dependent methyltransferases"/>
    <property type="match status" value="1"/>
</dbReference>
<proteinExistence type="predicted"/>
<evidence type="ECO:0000259" key="1">
    <source>
        <dbReference type="Pfam" id="PF13679"/>
    </source>
</evidence>
<accession>S6A360</accession>
<keyword evidence="3" id="KW-1185">Reference proteome</keyword>
<dbReference type="AlphaFoldDB" id="S6A360"/>
<evidence type="ECO:0000313" key="2">
    <source>
        <dbReference type="EMBL" id="AGT43276.1"/>
    </source>
</evidence>
<gene>
    <name evidence="2" type="ORF">TPE_0780</name>
</gene>
<dbReference type="EMBL" id="CP004120">
    <property type="protein sequence ID" value="AGT43276.1"/>
    <property type="molecule type" value="Genomic_DNA"/>
</dbReference>
<sequence>MNFISITEAAKFFTGQNIISAVFSKPVKKQNPCKKVKIRKILIKNTFQFQMERFENLKVFHENIPEKDFLIYAEKLFSEFKNIESKTQDKRFIFMQNNKGNIKLLEKDYKEKETIVLEHDKPKSYLLPISPPPEFLKKLNFFTDDEKIINNKYHKFRQINKYLEFIESIEPILLKIISKKKELNIIDFGCGKAYLSFALYYYLNEIKHIPSQIYGLDLKKDVIEFCNNLAQTCNFSNLNFKTGDIGNFKFNTEPDMVISLHACDTATDFALAKAVKSNAKIIFAVPCCQHELNTQIRQNKQKIRQSAFFSSLLDYGIITEKFSSLLTDTLRAKYLEASGYKVNIEEFIDTEHTPKNILIKAVKIDTIKPEII</sequence>
<dbReference type="Gene3D" id="3.40.50.150">
    <property type="entry name" value="Vaccinia Virus protein VP39"/>
    <property type="match status" value="1"/>
</dbReference>
<dbReference type="PANTHER" id="PTHR13369">
    <property type="match status" value="1"/>
</dbReference>